<evidence type="ECO:0000256" key="1">
    <source>
        <dbReference type="SAM" id="Phobius"/>
    </source>
</evidence>
<feature type="transmembrane region" description="Helical" evidence="1">
    <location>
        <begin position="12"/>
        <end position="34"/>
    </location>
</feature>
<keyword evidence="1" id="KW-1133">Transmembrane helix</keyword>
<keyword evidence="1" id="KW-0812">Transmembrane</keyword>
<organism evidence="2 3">
    <name type="scientific">Glutamicibacter mishrai</name>
    <dbReference type="NCBI Taxonomy" id="1775880"/>
    <lineage>
        <taxon>Bacteria</taxon>
        <taxon>Bacillati</taxon>
        <taxon>Actinomycetota</taxon>
        <taxon>Actinomycetes</taxon>
        <taxon>Micrococcales</taxon>
        <taxon>Micrococcaceae</taxon>
        <taxon>Glutamicibacter</taxon>
    </lineage>
</organism>
<reference evidence="2 3" key="1">
    <citation type="submission" date="2018-09" db="EMBL/GenBank/DDBJ databases">
        <title>Glutamicibacter mishrai S5-52T (LMG 29155T = KCTC 39846T).</title>
        <authorList>
            <person name="Das S.K."/>
        </authorList>
    </citation>
    <scope>NUCLEOTIDE SEQUENCE [LARGE SCALE GENOMIC DNA]</scope>
    <source>
        <strain evidence="2 3">S5-52</strain>
    </source>
</reference>
<accession>A0A6H0SPE2</accession>
<name>A0A6H0SPE2_9MICC</name>
<proteinExistence type="predicted"/>
<gene>
    <name evidence="2" type="ORF">D3791_15005</name>
</gene>
<evidence type="ECO:0008006" key="4">
    <source>
        <dbReference type="Google" id="ProtNLM"/>
    </source>
</evidence>
<sequence>MLGTIKRFLVRATLTIVGLAVVVGITLAAAHYFGNPFDAYGSKKNTRVLYSIKSVEEIALLSLGVQEIENDSEDKRLFNVSIPGTTKTSNVQFSFQAKLGIDGENVEVEDRGGDEYLIKVPEFEFIGMENLDVQVINEENGVLSWVTPDIDKDEMLKKVLNEDLQDKYIDSNQQILRQQAENFYRGLVASIEPEATVEFEFAGE</sequence>
<protein>
    <recommendedName>
        <fullName evidence="4">DUF4230 domain-containing protein</fullName>
    </recommendedName>
</protein>
<evidence type="ECO:0000313" key="3">
    <source>
        <dbReference type="Proteomes" id="UP000502331"/>
    </source>
</evidence>
<evidence type="ECO:0000313" key="2">
    <source>
        <dbReference type="EMBL" id="QIV88299.1"/>
    </source>
</evidence>
<keyword evidence="1" id="KW-0472">Membrane</keyword>
<dbReference type="EMBL" id="CP032549">
    <property type="protein sequence ID" value="QIV88299.1"/>
    <property type="molecule type" value="Genomic_DNA"/>
</dbReference>
<dbReference type="Proteomes" id="UP000502331">
    <property type="component" value="Chromosome"/>
</dbReference>
<dbReference type="RefSeq" id="WP_172512673.1">
    <property type="nucleotide sequence ID" value="NZ_CP032549.1"/>
</dbReference>
<keyword evidence="3" id="KW-1185">Reference proteome</keyword>
<dbReference type="AlphaFoldDB" id="A0A6H0SPE2"/>